<sequence length="156" mass="16490">MTGTAAGLRFVEHGYAVLPAPVNLQPTASGVWVDTGLQITLPGAGRYQLDTTVRGNLQARGADFNVWLQARLWDVTAGAVVPDSECIVQQYWLTQADVASVGGNASASVLIEYSVPGSRTIRLEAARINLQGASIEAGIGSDTVSGRTTMRFERVA</sequence>
<dbReference type="RefSeq" id="WP_159061637.1">
    <property type="nucleotide sequence ID" value="NZ_KQ948351.1"/>
</dbReference>
<protein>
    <submittedName>
        <fullName evidence="1">Uncharacterized protein</fullName>
    </submittedName>
</protein>
<proteinExistence type="predicted"/>
<reference evidence="1 2" key="1">
    <citation type="submission" date="2015-10" db="EMBL/GenBank/DDBJ databases">
        <title>Draft genome sequence of Streptomyces corchorusii DSM 40340, type strain for the species Streptomyces corchorusii.</title>
        <authorList>
            <person name="Ruckert C."/>
            <person name="Winkler A."/>
            <person name="Kalinowski J."/>
            <person name="Kampfer P."/>
            <person name="Glaeser S."/>
        </authorList>
    </citation>
    <scope>NUCLEOTIDE SEQUENCE [LARGE SCALE GENOMIC DNA]</scope>
    <source>
        <strain evidence="1 2">DSM 40340</strain>
    </source>
</reference>
<accession>A0A117QJZ4</accession>
<dbReference type="EMBL" id="LMWP01000002">
    <property type="protein sequence ID" value="KUN32546.1"/>
    <property type="molecule type" value="Genomic_DNA"/>
</dbReference>
<comment type="caution">
    <text evidence="1">The sequence shown here is derived from an EMBL/GenBank/DDBJ whole genome shotgun (WGS) entry which is preliminary data.</text>
</comment>
<organism evidence="1 2">
    <name type="scientific">Streptomyces corchorusii</name>
    <name type="common">Streptomyces chibaensis</name>
    <dbReference type="NCBI Taxonomy" id="1903"/>
    <lineage>
        <taxon>Bacteria</taxon>
        <taxon>Bacillati</taxon>
        <taxon>Actinomycetota</taxon>
        <taxon>Actinomycetes</taxon>
        <taxon>Kitasatosporales</taxon>
        <taxon>Streptomycetaceae</taxon>
        <taxon>Streptomyces</taxon>
    </lineage>
</organism>
<evidence type="ECO:0000313" key="1">
    <source>
        <dbReference type="EMBL" id="KUN32546.1"/>
    </source>
</evidence>
<gene>
    <name evidence="1" type="ORF">AQJ11_03190</name>
</gene>
<dbReference type="AlphaFoldDB" id="A0A117QJZ4"/>
<name>A0A117QJZ4_STRCK</name>
<dbReference type="Proteomes" id="UP000053398">
    <property type="component" value="Unassembled WGS sequence"/>
</dbReference>
<keyword evidence="2" id="KW-1185">Reference proteome</keyword>
<evidence type="ECO:0000313" key="2">
    <source>
        <dbReference type="Proteomes" id="UP000053398"/>
    </source>
</evidence>